<proteinExistence type="predicted"/>
<name>A0ABY7AYY6_9PSEU</name>
<feature type="transmembrane region" description="Helical" evidence="2">
    <location>
        <begin position="52"/>
        <end position="74"/>
    </location>
</feature>
<evidence type="ECO:0000256" key="1">
    <source>
        <dbReference type="SAM" id="MobiDB-lite"/>
    </source>
</evidence>
<feature type="compositionally biased region" description="Basic residues" evidence="1">
    <location>
        <begin position="219"/>
        <end position="232"/>
    </location>
</feature>
<gene>
    <name evidence="3" type="ORF">ORV05_22845</name>
</gene>
<accession>A0ABY7AYY6</accession>
<organism evidence="3 4">
    <name type="scientific">Amycolatopsis cynarae</name>
    <dbReference type="NCBI Taxonomy" id="2995223"/>
    <lineage>
        <taxon>Bacteria</taxon>
        <taxon>Bacillati</taxon>
        <taxon>Actinomycetota</taxon>
        <taxon>Actinomycetes</taxon>
        <taxon>Pseudonocardiales</taxon>
        <taxon>Pseudonocardiaceae</taxon>
        <taxon>Amycolatopsis</taxon>
    </lineage>
</organism>
<feature type="transmembrane region" description="Helical" evidence="2">
    <location>
        <begin position="179"/>
        <end position="204"/>
    </location>
</feature>
<dbReference type="EMBL" id="CP113836">
    <property type="protein sequence ID" value="WAL63818.1"/>
    <property type="molecule type" value="Genomic_DNA"/>
</dbReference>
<keyword evidence="2" id="KW-1133">Transmembrane helix</keyword>
<feature type="transmembrane region" description="Helical" evidence="2">
    <location>
        <begin position="81"/>
        <end position="106"/>
    </location>
</feature>
<evidence type="ECO:0000256" key="2">
    <source>
        <dbReference type="SAM" id="Phobius"/>
    </source>
</evidence>
<sequence length="232" mass="23814">MPAKKPVAAKGSDGPKPPPSGRVVALRVAVGWLAVVVLGAGMAVGVVSRSTVATAAGFVLGLLLAALVASAAIIMSGRVWLLFPAFLITCLYIASVSVTSAGYLAVHGTRFTATAVSSECHRVKGGHACTARLRRPDGTMLDDALSVAGRMDAGQTIDVVEDPAGIVATHPADELDPGALTVGAILLGAAAFLLAGLFALAAWLGLRKPLPKFQTGRNRTGRTNRRPHRPAR</sequence>
<feature type="transmembrane region" description="Helical" evidence="2">
    <location>
        <begin position="24"/>
        <end position="46"/>
    </location>
</feature>
<feature type="region of interest" description="Disordered" evidence="1">
    <location>
        <begin position="213"/>
        <end position="232"/>
    </location>
</feature>
<evidence type="ECO:0000313" key="3">
    <source>
        <dbReference type="EMBL" id="WAL63818.1"/>
    </source>
</evidence>
<keyword evidence="2" id="KW-0472">Membrane</keyword>
<protein>
    <submittedName>
        <fullName evidence="3">Uncharacterized protein</fullName>
    </submittedName>
</protein>
<keyword evidence="2" id="KW-0812">Transmembrane</keyword>
<evidence type="ECO:0000313" key="4">
    <source>
        <dbReference type="Proteomes" id="UP001163203"/>
    </source>
</evidence>
<reference evidence="3" key="1">
    <citation type="submission" date="2022-11" db="EMBL/GenBank/DDBJ databases">
        <authorList>
            <person name="Mo P."/>
        </authorList>
    </citation>
    <scope>NUCLEOTIDE SEQUENCE</scope>
    <source>
        <strain evidence="3">HUAS 11-8</strain>
    </source>
</reference>
<dbReference type="Proteomes" id="UP001163203">
    <property type="component" value="Chromosome"/>
</dbReference>
<keyword evidence="4" id="KW-1185">Reference proteome</keyword>
<dbReference type="RefSeq" id="WP_268754061.1">
    <property type="nucleotide sequence ID" value="NZ_CP113836.1"/>
</dbReference>